<evidence type="ECO:0000256" key="1">
    <source>
        <dbReference type="SAM" id="MobiDB-lite"/>
    </source>
</evidence>
<reference evidence="2" key="1">
    <citation type="journal article" date="2018" name="DNA Res.">
        <title>Multiple hybrid de novo genome assembly of finger millet, an orphan allotetraploid crop.</title>
        <authorList>
            <person name="Hatakeyama M."/>
            <person name="Aluri S."/>
            <person name="Balachadran M.T."/>
            <person name="Sivarajan S.R."/>
            <person name="Patrignani A."/>
            <person name="Gruter S."/>
            <person name="Poveda L."/>
            <person name="Shimizu-Inatsugi R."/>
            <person name="Baeten J."/>
            <person name="Francoijs K.J."/>
            <person name="Nataraja K.N."/>
            <person name="Reddy Y.A.N."/>
            <person name="Phadnis S."/>
            <person name="Ravikumar R.L."/>
            <person name="Schlapbach R."/>
            <person name="Sreeman S.M."/>
            <person name="Shimizu K.K."/>
        </authorList>
    </citation>
    <scope>NUCLEOTIDE SEQUENCE</scope>
</reference>
<reference evidence="2" key="2">
    <citation type="submission" date="2021-12" db="EMBL/GenBank/DDBJ databases">
        <title>Resequencing data analysis of finger millet.</title>
        <authorList>
            <person name="Hatakeyama M."/>
            <person name="Aluri S."/>
            <person name="Balachadran M.T."/>
            <person name="Sivarajan S.R."/>
            <person name="Poveda L."/>
            <person name="Shimizu-Inatsugi R."/>
            <person name="Schlapbach R."/>
            <person name="Sreeman S.M."/>
            <person name="Shimizu K.K."/>
        </authorList>
    </citation>
    <scope>NUCLEOTIDE SEQUENCE</scope>
</reference>
<accession>A0AAV5E8R8</accession>
<dbReference type="Proteomes" id="UP001054889">
    <property type="component" value="Unassembled WGS sequence"/>
</dbReference>
<dbReference type="AlphaFoldDB" id="A0AAV5E8R8"/>
<sequence length="100" mass="10769">MVAMAASHCASSSSAFLGLPLGKGGRRFGNDSCAFVANAKPAPVSAARSTRRLLGGSSRNRRRSRKATKSSSAAVLAPDEPSGGHERRRRRTRGWWRWTT</sequence>
<dbReference type="EMBL" id="BQKI01000074">
    <property type="protein sequence ID" value="GJN18952.1"/>
    <property type="molecule type" value="Genomic_DNA"/>
</dbReference>
<keyword evidence="3" id="KW-1185">Reference proteome</keyword>
<proteinExistence type="predicted"/>
<protein>
    <submittedName>
        <fullName evidence="2">Uncharacterized protein</fullName>
    </submittedName>
</protein>
<comment type="caution">
    <text evidence="2">The sequence shown here is derived from an EMBL/GenBank/DDBJ whole genome shotgun (WGS) entry which is preliminary data.</text>
</comment>
<evidence type="ECO:0000313" key="3">
    <source>
        <dbReference type="Proteomes" id="UP001054889"/>
    </source>
</evidence>
<feature type="compositionally biased region" description="Basic residues" evidence="1">
    <location>
        <begin position="59"/>
        <end position="68"/>
    </location>
</feature>
<evidence type="ECO:0000313" key="2">
    <source>
        <dbReference type="EMBL" id="GJN18952.1"/>
    </source>
</evidence>
<feature type="region of interest" description="Disordered" evidence="1">
    <location>
        <begin position="45"/>
        <end position="100"/>
    </location>
</feature>
<organism evidence="2 3">
    <name type="scientific">Eleusine coracana subsp. coracana</name>
    <dbReference type="NCBI Taxonomy" id="191504"/>
    <lineage>
        <taxon>Eukaryota</taxon>
        <taxon>Viridiplantae</taxon>
        <taxon>Streptophyta</taxon>
        <taxon>Embryophyta</taxon>
        <taxon>Tracheophyta</taxon>
        <taxon>Spermatophyta</taxon>
        <taxon>Magnoliopsida</taxon>
        <taxon>Liliopsida</taxon>
        <taxon>Poales</taxon>
        <taxon>Poaceae</taxon>
        <taxon>PACMAD clade</taxon>
        <taxon>Chloridoideae</taxon>
        <taxon>Cynodonteae</taxon>
        <taxon>Eleusininae</taxon>
        <taxon>Eleusine</taxon>
    </lineage>
</organism>
<name>A0AAV5E8R8_ELECO</name>
<gene>
    <name evidence="2" type="primary">gb06172</name>
    <name evidence="2" type="ORF">PR202_gb06172</name>
</gene>